<dbReference type="PANTHER" id="PTHR10381">
    <property type="entry name" value="ATP-DEPENDENT CLP PROTEASE PROTEOLYTIC SUBUNIT"/>
    <property type="match status" value="1"/>
</dbReference>
<dbReference type="CDD" id="cd07016">
    <property type="entry name" value="S14_ClpP_1"/>
    <property type="match status" value="1"/>
</dbReference>
<dbReference type="EMBL" id="DYUB01000100">
    <property type="protein sequence ID" value="HJG96048.1"/>
    <property type="molecule type" value="Genomic_DNA"/>
</dbReference>
<dbReference type="GO" id="GO:0004176">
    <property type="term" value="F:ATP-dependent peptidase activity"/>
    <property type="evidence" value="ECO:0007669"/>
    <property type="project" value="InterPro"/>
</dbReference>
<dbReference type="SUPFAM" id="SSF52096">
    <property type="entry name" value="ClpP/crotonase"/>
    <property type="match status" value="1"/>
</dbReference>
<reference evidence="7" key="1">
    <citation type="journal article" date="2021" name="PeerJ">
        <title>Extensive microbial diversity within the chicken gut microbiome revealed by metagenomics and culture.</title>
        <authorList>
            <person name="Gilroy R."/>
            <person name="Ravi A."/>
            <person name="Getino M."/>
            <person name="Pursley I."/>
            <person name="Horton D.L."/>
            <person name="Alikhan N.F."/>
            <person name="Baker D."/>
            <person name="Gharbi K."/>
            <person name="Hall N."/>
            <person name="Watson M."/>
            <person name="Adriaenssens E.M."/>
            <person name="Foster-Nyarko E."/>
            <person name="Jarju S."/>
            <person name="Secka A."/>
            <person name="Antonio M."/>
            <person name="Oren A."/>
            <person name="Chaudhuri R.R."/>
            <person name="La Ragione R."/>
            <person name="Hildebrand F."/>
            <person name="Pallen M.J."/>
        </authorList>
    </citation>
    <scope>NUCLEOTIDE SEQUENCE</scope>
    <source>
        <strain evidence="7">1277</strain>
    </source>
</reference>
<gene>
    <name evidence="7" type="ORF">K8V90_02975</name>
</gene>
<dbReference type="GO" id="GO:0006515">
    <property type="term" value="P:protein quality control for misfolded or incompletely synthesized proteins"/>
    <property type="evidence" value="ECO:0007669"/>
    <property type="project" value="TreeGrafter"/>
</dbReference>
<dbReference type="GO" id="GO:0051117">
    <property type="term" value="F:ATPase binding"/>
    <property type="evidence" value="ECO:0007669"/>
    <property type="project" value="TreeGrafter"/>
</dbReference>
<dbReference type="Pfam" id="PF00574">
    <property type="entry name" value="CLP_protease"/>
    <property type="match status" value="1"/>
</dbReference>
<comment type="caution">
    <text evidence="7">The sequence shown here is derived from an EMBL/GenBank/DDBJ whole genome shotgun (WGS) entry which is preliminary data.</text>
</comment>
<dbReference type="NCBIfam" id="NF045542">
    <property type="entry name" value="Clp_rel_HeadMat"/>
    <property type="match status" value="1"/>
</dbReference>
<evidence type="ECO:0000313" key="7">
    <source>
        <dbReference type="EMBL" id="HJG96048.1"/>
    </source>
</evidence>
<evidence type="ECO:0000256" key="5">
    <source>
        <dbReference type="ARBA" id="ARBA00022825"/>
    </source>
</evidence>
<dbReference type="AlphaFoldDB" id="A0A921MZ86"/>
<accession>A0A921MZ86</accession>
<evidence type="ECO:0000256" key="6">
    <source>
        <dbReference type="RuleBase" id="RU003567"/>
    </source>
</evidence>
<keyword evidence="5" id="KW-0720">Serine protease</keyword>
<keyword evidence="4" id="KW-0378">Hydrolase</keyword>
<keyword evidence="3 7" id="KW-0645">Protease</keyword>
<evidence type="ECO:0000256" key="2">
    <source>
        <dbReference type="ARBA" id="ARBA00022490"/>
    </source>
</evidence>
<organism evidence="7 8">
    <name type="scientific">Romboutsia timonensis</name>
    <dbReference type="NCBI Taxonomy" id="1776391"/>
    <lineage>
        <taxon>Bacteria</taxon>
        <taxon>Bacillati</taxon>
        <taxon>Bacillota</taxon>
        <taxon>Clostridia</taxon>
        <taxon>Peptostreptococcales</taxon>
        <taxon>Peptostreptococcaceae</taxon>
        <taxon>Romboutsia</taxon>
    </lineage>
</organism>
<name>A0A921MZ86_9FIRM</name>
<dbReference type="GO" id="GO:0009368">
    <property type="term" value="C:endopeptidase Clp complex"/>
    <property type="evidence" value="ECO:0007669"/>
    <property type="project" value="TreeGrafter"/>
</dbReference>
<dbReference type="GO" id="GO:0004252">
    <property type="term" value="F:serine-type endopeptidase activity"/>
    <property type="evidence" value="ECO:0007669"/>
    <property type="project" value="InterPro"/>
</dbReference>
<dbReference type="PRINTS" id="PR00127">
    <property type="entry name" value="CLPPROTEASEP"/>
</dbReference>
<dbReference type="Proteomes" id="UP000776700">
    <property type="component" value="Unassembled WGS sequence"/>
</dbReference>
<comment type="similarity">
    <text evidence="1 6">Belongs to the peptidase S14 family.</text>
</comment>
<reference evidence="7" key="2">
    <citation type="submission" date="2021-09" db="EMBL/GenBank/DDBJ databases">
        <authorList>
            <person name="Gilroy R."/>
        </authorList>
    </citation>
    <scope>NUCLEOTIDE SEQUENCE</scope>
    <source>
        <strain evidence="7">1277</strain>
    </source>
</reference>
<protein>
    <recommendedName>
        <fullName evidence="6">ATP-dependent Clp protease proteolytic subunit</fullName>
    </recommendedName>
</protein>
<evidence type="ECO:0000256" key="4">
    <source>
        <dbReference type="ARBA" id="ARBA00022801"/>
    </source>
</evidence>
<sequence>MKKDNLIDFLQVKNATENSVDLYFYGDIVSSWCGAWDDTDQYPEKVRDFLKEHENKDINIYINSGGGSVFAGMAIYNMLKRHQGHKTVYVDGLAGSIASVIAMVGDRIVVPKNSFIMIHKPLVGVIGNANELREQAELLDNIEQAIINVYEDKLVEGANIEDIKTMVDEETWLNGEECLQYFNIELAEENKAIAKVDSEYINKNCKNIPQNINKKVVEEVKNEEQPIILTNYNLDYYKAKLKMYEM</sequence>
<proteinExistence type="inferred from homology"/>
<dbReference type="InterPro" id="IPR001907">
    <property type="entry name" value="ClpP"/>
</dbReference>
<evidence type="ECO:0000313" key="8">
    <source>
        <dbReference type="Proteomes" id="UP000776700"/>
    </source>
</evidence>
<dbReference type="InterPro" id="IPR029045">
    <property type="entry name" value="ClpP/crotonase-like_dom_sf"/>
</dbReference>
<evidence type="ECO:0000256" key="1">
    <source>
        <dbReference type="ARBA" id="ARBA00007039"/>
    </source>
</evidence>
<dbReference type="InterPro" id="IPR023562">
    <property type="entry name" value="ClpP/TepA"/>
</dbReference>
<evidence type="ECO:0000256" key="3">
    <source>
        <dbReference type="ARBA" id="ARBA00022670"/>
    </source>
</evidence>
<keyword evidence="2" id="KW-0963">Cytoplasm</keyword>
<dbReference type="Gene3D" id="3.90.226.10">
    <property type="entry name" value="2-enoyl-CoA Hydratase, Chain A, domain 1"/>
    <property type="match status" value="1"/>
</dbReference>
<dbReference type="PANTHER" id="PTHR10381:SF70">
    <property type="entry name" value="ATP-DEPENDENT CLP PROTEASE PROTEOLYTIC SUBUNIT"/>
    <property type="match status" value="1"/>
</dbReference>